<accession>K0IG50</accession>
<proteinExistence type="predicted"/>
<dbReference type="InParanoid" id="K0IG50"/>
<dbReference type="AlphaFoldDB" id="K0IG50"/>
<reference evidence="1 2" key="1">
    <citation type="journal article" date="2012" name="Environ. Microbiol.">
        <title>The genome of the ammonia-oxidizing Candidatus Nitrososphaera gargensis: insights into metabolic versatility and environmental adaptations.</title>
        <authorList>
            <person name="Spang A."/>
            <person name="Poehlein A."/>
            <person name="Offre P."/>
            <person name="Zumbragel S."/>
            <person name="Haider S."/>
            <person name="Rychlik N."/>
            <person name="Nowka B."/>
            <person name="Schmeisser C."/>
            <person name="Lebedeva E.V."/>
            <person name="Rattei T."/>
            <person name="Bohm C."/>
            <person name="Schmid M."/>
            <person name="Galushko A."/>
            <person name="Hatzenpichler R."/>
            <person name="Weinmaier T."/>
            <person name="Daniel R."/>
            <person name="Schleper C."/>
            <person name="Spieck E."/>
            <person name="Streit W."/>
            <person name="Wagner M."/>
        </authorList>
    </citation>
    <scope>NUCLEOTIDE SEQUENCE [LARGE SCALE GENOMIC DNA]</scope>
    <source>
        <strain evidence="2">Ga9.2</strain>
    </source>
</reference>
<gene>
    <name evidence="1" type="ordered locus">Ngar_c18320</name>
</gene>
<dbReference type="Proteomes" id="UP000008037">
    <property type="component" value="Chromosome"/>
</dbReference>
<evidence type="ECO:0000313" key="2">
    <source>
        <dbReference type="Proteomes" id="UP000008037"/>
    </source>
</evidence>
<dbReference type="SUPFAM" id="SSF52768">
    <property type="entry name" value="Arginase/deacetylase"/>
    <property type="match status" value="1"/>
</dbReference>
<dbReference type="OrthoDB" id="12220at2157"/>
<sequence>MVSLFRARAATALAISVAVDALDYVAAPLFATPVIGDISDAIVTSVLYAITRSKRSALINMAEFVPLVGDFVPVYTISTLMWIHSELKKEKVVMKKRS</sequence>
<dbReference type="InterPro" id="IPR023696">
    <property type="entry name" value="Ureohydrolase_dom_sf"/>
</dbReference>
<dbReference type="HOGENOM" id="CLU_2327344_0_0_2"/>
<organism evidence="1 2">
    <name type="scientific">Nitrososphaera gargensis (strain Ga9.2)</name>
    <dbReference type="NCBI Taxonomy" id="1237085"/>
    <lineage>
        <taxon>Archaea</taxon>
        <taxon>Nitrososphaerota</taxon>
        <taxon>Nitrososphaeria</taxon>
        <taxon>Nitrososphaerales</taxon>
        <taxon>Nitrososphaeraceae</taxon>
        <taxon>Nitrososphaera</taxon>
    </lineage>
</organism>
<name>K0IG50_NITGG</name>
<dbReference type="EMBL" id="CP002408">
    <property type="protein sequence ID" value="AFU58765.1"/>
    <property type="molecule type" value="Genomic_DNA"/>
</dbReference>
<dbReference type="KEGG" id="nga:Ngar_c18320"/>
<protein>
    <submittedName>
        <fullName evidence="1">Uncharacterized protein</fullName>
    </submittedName>
</protein>
<evidence type="ECO:0000313" key="1">
    <source>
        <dbReference type="EMBL" id="AFU58765.1"/>
    </source>
</evidence>
<keyword evidence="2" id="KW-1185">Reference proteome</keyword>
<dbReference type="RefSeq" id="WP_015019302.1">
    <property type="nucleotide sequence ID" value="NC_018719.1"/>
</dbReference>
<dbReference type="BioCyc" id="CNIT1237085:G1324-1830-MONOMER"/>
<dbReference type="GeneID" id="13795695"/>